<dbReference type="GO" id="GO:0043856">
    <property type="term" value="F:anti-sigma factor antagonist activity"/>
    <property type="evidence" value="ECO:0007669"/>
    <property type="project" value="InterPro"/>
</dbReference>
<dbReference type="CDD" id="cd07043">
    <property type="entry name" value="STAS_anti-anti-sigma_factors"/>
    <property type="match status" value="1"/>
</dbReference>
<dbReference type="PROSITE" id="PS50801">
    <property type="entry name" value="STAS"/>
    <property type="match status" value="1"/>
</dbReference>
<organism evidence="4 5">
    <name type="scientific">Stackebrandtia albiflava</name>
    <dbReference type="NCBI Taxonomy" id="406432"/>
    <lineage>
        <taxon>Bacteria</taxon>
        <taxon>Bacillati</taxon>
        <taxon>Actinomycetota</taxon>
        <taxon>Actinomycetes</taxon>
        <taxon>Glycomycetales</taxon>
        <taxon>Glycomycetaceae</taxon>
        <taxon>Stackebrandtia</taxon>
    </lineage>
</organism>
<feature type="domain" description="STAS" evidence="3">
    <location>
        <begin position="6"/>
        <end position="113"/>
    </location>
</feature>
<comment type="similarity">
    <text evidence="1 2">Belongs to the anti-sigma-factor antagonist family.</text>
</comment>
<dbReference type="Gene3D" id="3.30.750.24">
    <property type="entry name" value="STAS domain"/>
    <property type="match status" value="1"/>
</dbReference>
<protein>
    <recommendedName>
        <fullName evidence="2">Anti-sigma factor antagonist</fullName>
    </recommendedName>
</protein>
<evidence type="ECO:0000313" key="5">
    <source>
        <dbReference type="Proteomes" id="UP000321617"/>
    </source>
</evidence>
<name>A0A562UYV3_9ACTN</name>
<dbReference type="EMBL" id="VLLL01000007">
    <property type="protein sequence ID" value="TWJ10777.1"/>
    <property type="molecule type" value="Genomic_DNA"/>
</dbReference>
<reference evidence="4 5" key="1">
    <citation type="journal article" date="2013" name="Stand. Genomic Sci.">
        <title>Genomic Encyclopedia of Type Strains, Phase I: The one thousand microbial genomes (KMG-I) project.</title>
        <authorList>
            <person name="Kyrpides N.C."/>
            <person name="Woyke T."/>
            <person name="Eisen J.A."/>
            <person name="Garrity G."/>
            <person name="Lilburn T.G."/>
            <person name="Beck B.J."/>
            <person name="Whitman W.B."/>
            <person name="Hugenholtz P."/>
            <person name="Klenk H.P."/>
        </authorList>
    </citation>
    <scope>NUCLEOTIDE SEQUENCE [LARGE SCALE GENOMIC DNA]</scope>
    <source>
        <strain evidence="4 5">DSM 45044</strain>
    </source>
</reference>
<dbReference type="NCBIfam" id="TIGR00377">
    <property type="entry name" value="ant_ant_sig"/>
    <property type="match status" value="1"/>
</dbReference>
<proteinExistence type="inferred from homology"/>
<dbReference type="Pfam" id="PF13466">
    <property type="entry name" value="STAS_2"/>
    <property type="match status" value="1"/>
</dbReference>
<evidence type="ECO:0000256" key="1">
    <source>
        <dbReference type="ARBA" id="ARBA00009013"/>
    </source>
</evidence>
<dbReference type="Proteomes" id="UP000321617">
    <property type="component" value="Unassembled WGS sequence"/>
</dbReference>
<dbReference type="InterPro" id="IPR036513">
    <property type="entry name" value="STAS_dom_sf"/>
</dbReference>
<dbReference type="InterPro" id="IPR003658">
    <property type="entry name" value="Anti-sigma_ant"/>
</dbReference>
<gene>
    <name evidence="4" type="ORF">LX16_4201</name>
</gene>
<dbReference type="SUPFAM" id="SSF52091">
    <property type="entry name" value="SpoIIaa-like"/>
    <property type="match status" value="1"/>
</dbReference>
<dbReference type="PANTHER" id="PTHR33495">
    <property type="entry name" value="ANTI-SIGMA FACTOR ANTAGONIST TM_1081-RELATED-RELATED"/>
    <property type="match status" value="1"/>
</dbReference>
<accession>A0A562UYV3</accession>
<dbReference type="OrthoDB" id="5471473at2"/>
<evidence type="ECO:0000259" key="3">
    <source>
        <dbReference type="PROSITE" id="PS50801"/>
    </source>
</evidence>
<dbReference type="RefSeq" id="WP_147141770.1">
    <property type="nucleotide sequence ID" value="NZ_BAABIJ010000003.1"/>
</dbReference>
<evidence type="ECO:0000313" key="4">
    <source>
        <dbReference type="EMBL" id="TWJ10777.1"/>
    </source>
</evidence>
<dbReference type="InterPro" id="IPR058548">
    <property type="entry name" value="MlaB-like_STAS"/>
</dbReference>
<comment type="caution">
    <text evidence="4">The sequence shown here is derived from an EMBL/GenBank/DDBJ whole genome shotgun (WGS) entry which is preliminary data.</text>
</comment>
<sequence length="113" mass="12166">MGRPDLEISVRHESDRAVVTLAGEIDIGTAPRLTAAVENALEAQPLRVVLDMSQVTFCDSQGLGTLVVLNRAATRSRSVLVLDNLTEFLDRLLHVTGLHQAFTISGDNAGDKN</sequence>
<keyword evidence="5" id="KW-1185">Reference proteome</keyword>
<evidence type="ECO:0000256" key="2">
    <source>
        <dbReference type="RuleBase" id="RU003749"/>
    </source>
</evidence>
<dbReference type="InterPro" id="IPR002645">
    <property type="entry name" value="STAS_dom"/>
</dbReference>
<dbReference type="AlphaFoldDB" id="A0A562UYV3"/>